<dbReference type="Gene3D" id="3.40.50.150">
    <property type="entry name" value="Vaccinia Virus protein VP39"/>
    <property type="match status" value="1"/>
</dbReference>
<dbReference type="InterPro" id="IPR029063">
    <property type="entry name" value="SAM-dependent_MTases_sf"/>
</dbReference>
<comment type="caution">
    <text evidence="2">The sequence shown here is derived from an EMBL/GenBank/DDBJ whole genome shotgun (WGS) entry which is preliminary data.</text>
</comment>
<name>A0A0F9LH53_9ZZZZ</name>
<dbReference type="Pfam" id="PF13489">
    <property type="entry name" value="Methyltransf_23"/>
    <property type="match status" value="1"/>
</dbReference>
<sequence>MPNTQFKVKQELEYIPCYLCGKDTHETIITSHSGNTSTSHPFETADKNRNDVLRLVKCKNCGLQYLNPRPIKQQIGYYYSEDYYAHVPRKGRKPKNKNFFLEKWMDSKKNISNLIRINFYNYPCNPGEDRKSLSSYKKILLWFFYLTYRSRLDIIPFSGEGKILDIGCGNGRYLTSLKKQGWQTYGIEQNPGASKYAREELHLDVKTGDLLNYKYQDKFFDVTTMWHSLEHLYEPIPTLKETKRILRNDGLLVISVPNIDSFVAKNFKEYWYGLQLPVHLIAFTTDSITKMLDKAGFKVKKIFYDRRNSTLKLSLLNLKDGKYRLLSKLSHFKVLIKTFNFILAMFGSCDIIVIHAQKRSKI</sequence>
<evidence type="ECO:0000313" key="2">
    <source>
        <dbReference type="EMBL" id="KKM86466.1"/>
    </source>
</evidence>
<keyword evidence="1" id="KW-0472">Membrane</keyword>
<gene>
    <name evidence="2" type="ORF">LCGC14_1278700</name>
</gene>
<evidence type="ECO:0000256" key="1">
    <source>
        <dbReference type="SAM" id="Phobius"/>
    </source>
</evidence>
<dbReference type="CDD" id="cd02440">
    <property type="entry name" value="AdoMet_MTases"/>
    <property type="match status" value="1"/>
</dbReference>
<dbReference type="PANTHER" id="PTHR43861">
    <property type="entry name" value="TRANS-ACONITATE 2-METHYLTRANSFERASE-RELATED"/>
    <property type="match status" value="1"/>
</dbReference>
<feature type="transmembrane region" description="Helical" evidence="1">
    <location>
        <begin position="334"/>
        <end position="356"/>
    </location>
</feature>
<reference evidence="2" key="1">
    <citation type="journal article" date="2015" name="Nature">
        <title>Complex archaea that bridge the gap between prokaryotes and eukaryotes.</title>
        <authorList>
            <person name="Spang A."/>
            <person name="Saw J.H."/>
            <person name="Jorgensen S.L."/>
            <person name="Zaremba-Niedzwiedzka K."/>
            <person name="Martijn J."/>
            <person name="Lind A.E."/>
            <person name="van Eijk R."/>
            <person name="Schleper C."/>
            <person name="Guy L."/>
            <person name="Ettema T.J."/>
        </authorList>
    </citation>
    <scope>NUCLEOTIDE SEQUENCE</scope>
</reference>
<proteinExistence type="predicted"/>
<dbReference type="AlphaFoldDB" id="A0A0F9LH53"/>
<accession>A0A0F9LH53</accession>
<keyword evidence="1" id="KW-1133">Transmembrane helix</keyword>
<evidence type="ECO:0008006" key="3">
    <source>
        <dbReference type="Google" id="ProtNLM"/>
    </source>
</evidence>
<dbReference type="EMBL" id="LAZR01007252">
    <property type="protein sequence ID" value="KKM86466.1"/>
    <property type="molecule type" value="Genomic_DNA"/>
</dbReference>
<keyword evidence="1" id="KW-0812">Transmembrane</keyword>
<protein>
    <recommendedName>
        <fullName evidence="3">Methyltransferase type 11 domain-containing protein</fullName>
    </recommendedName>
</protein>
<organism evidence="2">
    <name type="scientific">marine sediment metagenome</name>
    <dbReference type="NCBI Taxonomy" id="412755"/>
    <lineage>
        <taxon>unclassified sequences</taxon>
        <taxon>metagenomes</taxon>
        <taxon>ecological metagenomes</taxon>
    </lineage>
</organism>
<dbReference type="SUPFAM" id="SSF53335">
    <property type="entry name" value="S-adenosyl-L-methionine-dependent methyltransferases"/>
    <property type="match status" value="2"/>
</dbReference>